<evidence type="ECO:0000313" key="1">
    <source>
        <dbReference type="EMBL" id="MFM0103878.1"/>
    </source>
</evidence>
<gene>
    <name evidence="1" type="ORF">PQR01_10435</name>
</gene>
<sequence>MQGGSLQGWHAPEITGNRYTGVGNWSTQDIAEYLQTGGNHRSVASGPMAEAVTHSLQYLSTADLHAIGVYLKSMPGSDRQAPAALAASDSTMTLGHTLFMQNCGACHRSSGQGVTGMVSSLADSAGVRAPDPANMLSTILIGSRGAMTQSNPTGAAMPNFSWKLTDGDIAAISTYIRNSWGNAAAPVSADEVRKARNSLGARAAVGIAQNK</sequence>
<organism evidence="1 2">
    <name type="scientific">Paraburkholderia rhynchosiae</name>
    <dbReference type="NCBI Taxonomy" id="487049"/>
    <lineage>
        <taxon>Bacteria</taxon>
        <taxon>Pseudomonadati</taxon>
        <taxon>Pseudomonadota</taxon>
        <taxon>Betaproteobacteria</taxon>
        <taxon>Burkholderiales</taxon>
        <taxon>Burkholderiaceae</taxon>
        <taxon>Paraburkholderia</taxon>
    </lineage>
</organism>
<dbReference type="EMBL" id="JAQQDW010000015">
    <property type="protein sequence ID" value="MFM0103878.1"/>
    <property type="molecule type" value="Genomic_DNA"/>
</dbReference>
<proteinExistence type="predicted"/>
<protein>
    <submittedName>
        <fullName evidence="1">Cytochrome c</fullName>
    </submittedName>
</protein>
<accession>A0ACC7N8N5</accession>
<reference evidence="1 2" key="1">
    <citation type="journal article" date="2024" name="Chem. Sci.">
        <title>Discovery of megapolipeptins by genome mining of a Burkholderiales bacteria collection.</title>
        <authorList>
            <person name="Paulo B.S."/>
            <person name="Recchia M.J.J."/>
            <person name="Lee S."/>
            <person name="Fergusson C.H."/>
            <person name="Romanowski S.B."/>
            <person name="Hernandez A."/>
            <person name="Krull N."/>
            <person name="Liu D.Y."/>
            <person name="Cavanagh H."/>
            <person name="Bos A."/>
            <person name="Gray C.A."/>
            <person name="Murphy B.T."/>
            <person name="Linington R.G."/>
            <person name="Eustaquio A.S."/>
        </authorList>
    </citation>
    <scope>NUCLEOTIDE SEQUENCE [LARGE SCALE GENOMIC DNA]</scope>
    <source>
        <strain evidence="1 2">RL18-126-BIB-B</strain>
    </source>
</reference>
<name>A0ACC7N8N5_9BURK</name>
<comment type="caution">
    <text evidence="1">The sequence shown here is derived from an EMBL/GenBank/DDBJ whole genome shotgun (WGS) entry which is preliminary data.</text>
</comment>
<evidence type="ECO:0000313" key="2">
    <source>
        <dbReference type="Proteomes" id="UP001629235"/>
    </source>
</evidence>
<dbReference type="Proteomes" id="UP001629235">
    <property type="component" value="Unassembled WGS sequence"/>
</dbReference>
<keyword evidence="2" id="KW-1185">Reference proteome</keyword>